<gene>
    <name evidence="2" type="ORF">METEAL_13720</name>
</gene>
<evidence type="ECO:0008006" key="4">
    <source>
        <dbReference type="Google" id="ProtNLM"/>
    </source>
</evidence>
<name>A0AA48H5F7_9BACT</name>
<sequence>MRTLVLSAAMAASLPALAQAPGAWYLDLHRVAPTLEGNYTGMQDGKPVNFDIVKDLALAKDGAKVGVGLEYQGPRFGLELAVESQDYLGSNLITRDVTISGQTWNAQATVATSVKVTNYTGNWTIRFMRTPGFWIGVDLGVRGTALDLKATGTSYLTGLTSQASFKSGLPMPQLGPSVGYYGLEGRLVLRGYYHYLGYKGATYRNAGADARFFPLPWLGVRVFTASESWKVPTDSISKDLAIELDRTGTGFGLVLKF</sequence>
<dbReference type="Proteomes" id="UP001238179">
    <property type="component" value="Chromosome"/>
</dbReference>
<organism evidence="2 3">
    <name type="scientific">Mesoterricola silvestris</name>
    <dbReference type="NCBI Taxonomy" id="2927979"/>
    <lineage>
        <taxon>Bacteria</taxon>
        <taxon>Pseudomonadati</taxon>
        <taxon>Acidobacteriota</taxon>
        <taxon>Holophagae</taxon>
        <taxon>Holophagales</taxon>
        <taxon>Holophagaceae</taxon>
        <taxon>Mesoterricola</taxon>
    </lineage>
</organism>
<dbReference type="KEGG" id="msil:METEAL_13720"/>
<keyword evidence="3" id="KW-1185">Reference proteome</keyword>
<evidence type="ECO:0000313" key="3">
    <source>
        <dbReference type="Proteomes" id="UP001238179"/>
    </source>
</evidence>
<evidence type="ECO:0000313" key="2">
    <source>
        <dbReference type="EMBL" id="BDU72198.1"/>
    </source>
</evidence>
<accession>A0AA48H5F7</accession>
<reference evidence="3" key="1">
    <citation type="journal article" date="2023" name="Int. J. Syst. Evol. Microbiol.">
        <title>Mesoterricola silvestris gen. nov., sp. nov., Mesoterricola sediminis sp. nov., Geothrix oryzae sp. nov., Geothrix edaphica sp. nov., Geothrix rubra sp. nov., and Geothrix limicola sp. nov., six novel members of Acidobacteriota isolated from soils.</title>
        <authorList>
            <person name="Itoh H."/>
            <person name="Sugisawa Y."/>
            <person name="Mise K."/>
            <person name="Xu Z."/>
            <person name="Kuniyasu M."/>
            <person name="Ushijima N."/>
            <person name="Kawano K."/>
            <person name="Kobayashi E."/>
            <person name="Shiratori Y."/>
            <person name="Masuda Y."/>
            <person name="Senoo K."/>
        </authorList>
    </citation>
    <scope>NUCLEOTIDE SEQUENCE [LARGE SCALE GENOMIC DNA]</scope>
    <source>
        <strain evidence="3">W79</strain>
    </source>
</reference>
<feature type="chain" id="PRO_5041446944" description="Outer membrane protein beta-barrel domain-containing protein" evidence="1">
    <location>
        <begin position="19"/>
        <end position="257"/>
    </location>
</feature>
<keyword evidence="1" id="KW-0732">Signal</keyword>
<protein>
    <recommendedName>
        <fullName evidence="4">Outer membrane protein beta-barrel domain-containing protein</fullName>
    </recommendedName>
</protein>
<feature type="signal peptide" evidence="1">
    <location>
        <begin position="1"/>
        <end position="18"/>
    </location>
</feature>
<dbReference type="EMBL" id="AP027080">
    <property type="protein sequence ID" value="BDU72198.1"/>
    <property type="molecule type" value="Genomic_DNA"/>
</dbReference>
<dbReference type="RefSeq" id="WP_316415109.1">
    <property type="nucleotide sequence ID" value="NZ_AP027080.1"/>
</dbReference>
<evidence type="ECO:0000256" key="1">
    <source>
        <dbReference type="SAM" id="SignalP"/>
    </source>
</evidence>
<proteinExistence type="predicted"/>
<dbReference type="AlphaFoldDB" id="A0AA48H5F7"/>